<dbReference type="AlphaFoldDB" id="A0A8H7ATT2"/>
<evidence type="ECO:0000313" key="2">
    <source>
        <dbReference type="Proteomes" id="UP000606974"/>
    </source>
</evidence>
<reference evidence="1" key="1">
    <citation type="submission" date="2020-02" db="EMBL/GenBank/DDBJ databases">
        <authorList>
            <person name="Palmer J.M."/>
        </authorList>
    </citation>
    <scope>NUCLEOTIDE SEQUENCE</scope>
    <source>
        <strain evidence="1">EPUS1.4</strain>
        <tissue evidence="1">Thallus</tissue>
    </source>
</reference>
<dbReference type="OrthoDB" id="4509994at2759"/>
<dbReference type="EMBL" id="JAACFV010000001">
    <property type="protein sequence ID" value="KAF7514232.1"/>
    <property type="molecule type" value="Genomic_DNA"/>
</dbReference>
<sequence length="88" mass="10363">MNYSHRTSKTSSRHGLPTCFQNCRSDSIVRFGRRPPGEYRYLRQKQPERGAFLGDFRRLAQEAGVREEDPIVDLRDQVRDDLKRVIIL</sequence>
<keyword evidence="2" id="KW-1185">Reference proteome</keyword>
<dbReference type="Proteomes" id="UP000606974">
    <property type="component" value="Unassembled WGS sequence"/>
</dbReference>
<name>A0A8H7ATT2_9EURO</name>
<organism evidence="1 2">
    <name type="scientific">Endocarpon pusillum</name>
    <dbReference type="NCBI Taxonomy" id="364733"/>
    <lineage>
        <taxon>Eukaryota</taxon>
        <taxon>Fungi</taxon>
        <taxon>Dikarya</taxon>
        <taxon>Ascomycota</taxon>
        <taxon>Pezizomycotina</taxon>
        <taxon>Eurotiomycetes</taxon>
        <taxon>Chaetothyriomycetidae</taxon>
        <taxon>Verrucariales</taxon>
        <taxon>Verrucariaceae</taxon>
        <taxon>Endocarpon</taxon>
    </lineage>
</organism>
<accession>A0A8H7ATT2</accession>
<comment type="caution">
    <text evidence="1">The sequence shown here is derived from an EMBL/GenBank/DDBJ whole genome shotgun (WGS) entry which is preliminary data.</text>
</comment>
<gene>
    <name evidence="1" type="ORF">GJ744_000002</name>
</gene>
<protein>
    <submittedName>
        <fullName evidence="1">Uncharacterized protein</fullName>
    </submittedName>
</protein>
<proteinExistence type="predicted"/>
<evidence type="ECO:0000313" key="1">
    <source>
        <dbReference type="EMBL" id="KAF7514232.1"/>
    </source>
</evidence>